<gene>
    <name evidence="1" type="ORF">L1987_57561</name>
</gene>
<accession>A0ACB9DCY7</accession>
<name>A0ACB9DCY7_9ASTR</name>
<dbReference type="Proteomes" id="UP001056120">
    <property type="component" value="Linkage Group LG19"/>
</dbReference>
<evidence type="ECO:0000313" key="1">
    <source>
        <dbReference type="EMBL" id="KAI3744479.1"/>
    </source>
</evidence>
<comment type="caution">
    <text evidence="1">The sequence shown here is derived from an EMBL/GenBank/DDBJ whole genome shotgun (WGS) entry which is preliminary data.</text>
</comment>
<protein>
    <submittedName>
        <fullName evidence="1">Uncharacterized protein</fullName>
    </submittedName>
</protein>
<keyword evidence="2" id="KW-1185">Reference proteome</keyword>
<reference evidence="1 2" key="2">
    <citation type="journal article" date="2022" name="Mol. Ecol. Resour.">
        <title>The genomes of chicory, endive, great burdock and yacon provide insights into Asteraceae paleo-polyploidization history and plant inulin production.</title>
        <authorList>
            <person name="Fan W."/>
            <person name="Wang S."/>
            <person name="Wang H."/>
            <person name="Wang A."/>
            <person name="Jiang F."/>
            <person name="Liu H."/>
            <person name="Zhao H."/>
            <person name="Xu D."/>
            <person name="Zhang Y."/>
        </authorList>
    </citation>
    <scope>NUCLEOTIDE SEQUENCE [LARGE SCALE GENOMIC DNA]</scope>
    <source>
        <strain evidence="2">cv. Yunnan</strain>
        <tissue evidence="1">Leaves</tissue>
    </source>
</reference>
<organism evidence="1 2">
    <name type="scientific">Smallanthus sonchifolius</name>
    <dbReference type="NCBI Taxonomy" id="185202"/>
    <lineage>
        <taxon>Eukaryota</taxon>
        <taxon>Viridiplantae</taxon>
        <taxon>Streptophyta</taxon>
        <taxon>Embryophyta</taxon>
        <taxon>Tracheophyta</taxon>
        <taxon>Spermatophyta</taxon>
        <taxon>Magnoliopsida</taxon>
        <taxon>eudicotyledons</taxon>
        <taxon>Gunneridae</taxon>
        <taxon>Pentapetalae</taxon>
        <taxon>asterids</taxon>
        <taxon>campanulids</taxon>
        <taxon>Asterales</taxon>
        <taxon>Asteraceae</taxon>
        <taxon>Asteroideae</taxon>
        <taxon>Heliantheae alliance</taxon>
        <taxon>Millerieae</taxon>
        <taxon>Smallanthus</taxon>
    </lineage>
</organism>
<dbReference type="EMBL" id="CM042036">
    <property type="protein sequence ID" value="KAI3744479.1"/>
    <property type="molecule type" value="Genomic_DNA"/>
</dbReference>
<sequence length="126" mass="14311">MSWKYVSWADKNALNEHLKQNFDMDAIRRHALQTKLRGGLDANKTRLEAFHDAHTFKDGTFDNELAVQQYTNPSSLTQAQIAGLFQEPNFRDELLKFMASNKTPNMAQDGGDKDDMDEGDGNDDTQ</sequence>
<reference evidence="2" key="1">
    <citation type="journal article" date="2022" name="Mol. Ecol. Resour.">
        <title>The genomes of chicory, endive, great burdock and yacon provide insights into Asteraceae palaeo-polyploidization history and plant inulin production.</title>
        <authorList>
            <person name="Fan W."/>
            <person name="Wang S."/>
            <person name="Wang H."/>
            <person name="Wang A."/>
            <person name="Jiang F."/>
            <person name="Liu H."/>
            <person name="Zhao H."/>
            <person name="Xu D."/>
            <person name="Zhang Y."/>
        </authorList>
    </citation>
    <scope>NUCLEOTIDE SEQUENCE [LARGE SCALE GENOMIC DNA]</scope>
    <source>
        <strain evidence="2">cv. Yunnan</strain>
    </source>
</reference>
<evidence type="ECO:0000313" key="2">
    <source>
        <dbReference type="Proteomes" id="UP001056120"/>
    </source>
</evidence>
<proteinExistence type="predicted"/>